<name>A0ABQ9WX05_9EUKA</name>
<evidence type="ECO:0000313" key="2">
    <source>
        <dbReference type="Proteomes" id="UP001281761"/>
    </source>
</evidence>
<keyword evidence="2" id="KW-1185">Reference proteome</keyword>
<sequence length="123" mass="14130">MTRTFETLATHKFKATFRGIQHQPCRHMTSLCPDRCNHAMDVGLFDVTEYEEYTKPGQYGDEQTKVYHLPISGKISPEQNPAIVDQVRSLQPGQAVRVCYDHIYVTQDGSKFPERPCRSIELL</sequence>
<organism evidence="1 2">
    <name type="scientific">Blattamonas nauphoetae</name>
    <dbReference type="NCBI Taxonomy" id="2049346"/>
    <lineage>
        <taxon>Eukaryota</taxon>
        <taxon>Metamonada</taxon>
        <taxon>Preaxostyla</taxon>
        <taxon>Oxymonadida</taxon>
        <taxon>Blattamonas</taxon>
    </lineage>
</organism>
<gene>
    <name evidence="1" type="ORF">BLNAU_21032</name>
</gene>
<reference evidence="1 2" key="1">
    <citation type="journal article" date="2022" name="bioRxiv">
        <title>Genomics of Preaxostyla Flagellates Illuminates Evolutionary Transitions and the Path Towards Mitochondrial Loss.</title>
        <authorList>
            <person name="Novak L.V.F."/>
            <person name="Treitli S.C."/>
            <person name="Pyrih J."/>
            <person name="Halakuc P."/>
            <person name="Pipaliya S.V."/>
            <person name="Vacek V."/>
            <person name="Brzon O."/>
            <person name="Soukal P."/>
            <person name="Eme L."/>
            <person name="Dacks J.B."/>
            <person name="Karnkowska A."/>
            <person name="Elias M."/>
            <person name="Hampl V."/>
        </authorList>
    </citation>
    <scope>NUCLEOTIDE SEQUENCE [LARGE SCALE GENOMIC DNA]</scope>
    <source>
        <strain evidence="1">NAU3</strain>
        <tissue evidence="1">Gut</tissue>
    </source>
</reference>
<evidence type="ECO:0000313" key="1">
    <source>
        <dbReference type="EMBL" id="KAK2944033.1"/>
    </source>
</evidence>
<protein>
    <submittedName>
        <fullName evidence="1">Flp protein</fullName>
    </submittedName>
</protein>
<accession>A0ABQ9WX05</accession>
<comment type="caution">
    <text evidence="1">The sequence shown here is derived from an EMBL/GenBank/DDBJ whole genome shotgun (WGS) entry which is preliminary data.</text>
</comment>
<proteinExistence type="predicted"/>
<dbReference type="Proteomes" id="UP001281761">
    <property type="component" value="Unassembled WGS sequence"/>
</dbReference>
<dbReference type="EMBL" id="JARBJD010000317">
    <property type="protein sequence ID" value="KAK2944033.1"/>
    <property type="molecule type" value="Genomic_DNA"/>
</dbReference>